<evidence type="ECO:0000256" key="1">
    <source>
        <dbReference type="SAM" id="Phobius"/>
    </source>
</evidence>
<keyword evidence="3" id="KW-1185">Reference proteome</keyword>
<organism evidence="2 3">
    <name type="scientific">Clostridium thailandense</name>
    <dbReference type="NCBI Taxonomy" id="2794346"/>
    <lineage>
        <taxon>Bacteria</taxon>
        <taxon>Bacillati</taxon>
        <taxon>Bacillota</taxon>
        <taxon>Clostridia</taxon>
        <taxon>Eubacteriales</taxon>
        <taxon>Clostridiaceae</taxon>
        <taxon>Clostridium</taxon>
    </lineage>
</organism>
<dbReference type="RefSeq" id="WP_218322252.1">
    <property type="nucleotide sequence ID" value="NZ_JAEEGC010000116.1"/>
</dbReference>
<accession>A0A949WSK9</accession>
<name>A0A949WSK9_9CLOT</name>
<proteinExistence type="predicted"/>
<gene>
    <name evidence="2" type="ORF">I6U48_20050</name>
</gene>
<protein>
    <submittedName>
        <fullName evidence="2">Methyl-accepting chemotaxis protein</fullName>
    </submittedName>
</protein>
<reference evidence="2" key="1">
    <citation type="submission" date="2020-12" db="EMBL/GenBank/DDBJ databases">
        <title>Clostridium thailandense sp. nov., a novel acetogenic bacterium isolated from peat land soil in Thailand.</title>
        <authorList>
            <person name="Chaikitkaew S."/>
            <person name="Birkeland N.K."/>
        </authorList>
    </citation>
    <scope>NUCLEOTIDE SEQUENCE</scope>
    <source>
        <strain evidence="2">PL3</strain>
    </source>
</reference>
<evidence type="ECO:0000313" key="2">
    <source>
        <dbReference type="EMBL" id="MBV7275196.1"/>
    </source>
</evidence>
<dbReference type="AlphaFoldDB" id="A0A949WSK9"/>
<sequence>MKLLINMKVKTKLTSAFLCIILLIGIIAVKGLLELYSRTLNKLCLVFLSLDKIIQLNSNDAKNDNLKNQEIFKEHFMFTMCLSIISFILAALLSTILTKQINSSLSKVKRFADRLANGTEDVSKLSEQIYSSKDEINKSIKELTDKSNEIQSSIHDSTKAIEEISKATENQTKLASKLNEMVQKFKV</sequence>
<dbReference type="Proteomes" id="UP000694308">
    <property type="component" value="Unassembled WGS sequence"/>
</dbReference>
<keyword evidence="1" id="KW-1133">Transmembrane helix</keyword>
<keyword evidence="1" id="KW-0812">Transmembrane</keyword>
<keyword evidence="1" id="KW-0472">Membrane</keyword>
<evidence type="ECO:0000313" key="3">
    <source>
        <dbReference type="Proteomes" id="UP000694308"/>
    </source>
</evidence>
<feature type="transmembrane region" description="Helical" evidence="1">
    <location>
        <begin position="76"/>
        <end position="97"/>
    </location>
</feature>
<comment type="caution">
    <text evidence="2">The sequence shown here is derived from an EMBL/GenBank/DDBJ whole genome shotgun (WGS) entry which is preliminary data.</text>
</comment>
<dbReference type="EMBL" id="JAEEGC010000116">
    <property type="protein sequence ID" value="MBV7275196.1"/>
    <property type="molecule type" value="Genomic_DNA"/>
</dbReference>